<dbReference type="EMBL" id="PGUY01000077">
    <property type="protein sequence ID" value="PLT27813.1"/>
    <property type="molecule type" value="Genomic_DNA"/>
</dbReference>
<protein>
    <submittedName>
        <fullName evidence="1">Uncharacterized protein</fullName>
    </submittedName>
</protein>
<evidence type="ECO:0000313" key="1">
    <source>
        <dbReference type="EMBL" id="PLT27813.1"/>
    </source>
</evidence>
<evidence type="ECO:0000313" key="2">
    <source>
        <dbReference type="Proteomes" id="UP000234748"/>
    </source>
</evidence>
<reference evidence="1 2" key="1">
    <citation type="submission" date="2017-11" db="EMBL/GenBank/DDBJ databases">
        <title>Comparitive Functional Genomics of Dry Heat Resistant strains isolated from the Viking Spacecraft.</title>
        <authorList>
            <person name="Seuylemezian A."/>
            <person name="Cooper K."/>
            <person name="Vaishampayan P."/>
        </authorList>
    </citation>
    <scope>NUCLEOTIDE SEQUENCE [LARGE SCALE GENOMIC DNA]</scope>
    <source>
        <strain evidence="1 2">V1-29</strain>
    </source>
</reference>
<name>A0A2N5M0L2_9BACI</name>
<dbReference type="Proteomes" id="UP000234748">
    <property type="component" value="Unassembled WGS sequence"/>
</dbReference>
<dbReference type="AlphaFoldDB" id="A0A2N5M0L2"/>
<organism evidence="1 2">
    <name type="scientific">Peribacillus deserti</name>
    <dbReference type="NCBI Taxonomy" id="673318"/>
    <lineage>
        <taxon>Bacteria</taxon>
        <taxon>Bacillati</taxon>
        <taxon>Bacillota</taxon>
        <taxon>Bacilli</taxon>
        <taxon>Bacillales</taxon>
        <taxon>Bacillaceae</taxon>
        <taxon>Peribacillus</taxon>
    </lineage>
</organism>
<proteinExistence type="predicted"/>
<keyword evidence="2" id="KW-1185">Reference proteome</keyword>
<dbReference type="RefSeq" id="WP_101645516.1">
    <property type="nucleotide sequence ID" value="NZ_PGUY01000077.1"/>
</dbReference>
<sequence length="69" mass="7952">MFDNGGGLILQSSSFLTGEYGGILQTYILQKDFHEIKQKELESDFVPSNLEEYLTAPFPSEFLQSEFYY</sequence>
<comment type="caution">
    <text evidence="1">The sequence shown here is derived from an EMBL/GenBank/DDBJ whole genome shotgun (WGS) entry which is preliminary data.</text>
</comment>
<gene>
    <name evidence="1" type="ORF">CUU66_21890</name>
</gene>
<accession>A0A2N5M0L2</accession>